<dbReference type="RefSeq" id="WP_380729577.1">
    <property type="nucleotide sequence ID" value="NZ_JBHTLK010000312.1"/>
</dbReference>
<feature type="transmembrane region" description="Helical" evidence="1">
    <location>
        <begin position="60"/>
        <end position="82"/>
    </location>
</feature>
<keyword evidence="3" id="KW-1185">Reference proteome</keyword>
<reference evidence="3" key="1">
    <citation type="journal article" date="2019" name="Int. J. Syst. Evol. Microbiol.">
        <title>The Global Catalogue of Microorganisms (GCM) 10K type strain sequencing project: providing services to taxonomists for standard genome sequencing and annotation.</title>
        <authorList>
            <consortium name="The Broad Institute Genomics Platform"/>
            <consortium name="The Broad Institute Genome Sequencing Center for Infectious Disease"/>
            <person name="Wu L."/>
            <person name="Ma J."/>
        </authorList>
    </citation>
    <scope>NUCLEOTIDE SEQUENCE [LARGE SCALE GENOMIC DNA]</scope>
    <source>
        <strain evidence="3">CCUG 60214</strain>
    </source>
</reference>
<proteinExistence type="predicted"/>
<evidence type="ECO:0000313" key="2">
    <source>
        <dbReference type="EMBL" id="MFD1152035.1"/>
    </source>
</evidence>
<evidence type="ECO:0000313" key="3">
    <source>
        <dbReference type="Proteomes" id="UP001597168"/>
    </source>
</evidence>
<dbReference type="Proteomes" id="UP001597168">
    <property type="component" value="Unassembled WGS sequence"/>
</dbReference>
<feature type="transmembrane region" description="Helical" evidence="1">
    <location>
        <begin position="102"/>
        <end position="127"/>
    </location>
</feature>
<feature type="transmembrane region" description="Helical" evidence="1">
    <location>
        <begin position="35"/>
        <end position="53"/>
    </location>
</feature>
<comment type="caution">
    <text evidence="2">The sequence shown here is derived from an EMBL/GenBank/DDBJ whole genome shotgun (WGS) entry which is preliminary data.</text>
</comment>
<keyword evidence="1" id="KW-1133">Transmembrane helix</keyword>
<keyword evidence="1" id="KW-0812">Transmembrane</keyword>
<sequence>MSRRTGLPVPWLWALALLGVPRVVAHDLRLVGPVVNAVLVFAPIAVWLAVVLWRRVPNPFLALLVVGACHGVLLAVTHQLLWAQAFAGTAPDFAGGQVVLRISAALSSLVTGTAVGAVTGAVGWVLARLVPAFRPRRRGEES</sequence>
<dbReference type="EMBL" id="JBHTLK010000312">
    <property type="protein sequence ID" value="MFD1152035.1"/>
    <property type="molecule type" value="Genomic_DNA"/>
</dbReference>
<name>A0ABW3R511_9PSEU</name>
<gene>
    <name evidence="2" type="ORF">ACFQ3T_33260</name>
</gene>
<keyword evidence="1" id="KW-0472">Membrane</keyword>
<evidence type="ECO:0000256" key="1">
    <source>
        <dbReference type="SAM" id="Phobius"/>
    </source>
</evidence>
<accession>A0ABW3R511</accession>
<protein>
    <submittedName>
        <fullName evidence="2">Uncharacterized protein</fullName>
    </submittedName>
</protein>
<organism evidence="2 3">
    <name type="scientific">Saccharothrix hoggarensis</name>
    <dbReference type="NCBI Taxonomy" id="913853"/>
    <lineage>
        <taxon>Bacteria</taxon>
        <taxon>Bacillati</taxon>
        <taxon>Actinomycetota</taxon>
        <taxon>Actinomycetes</taxon>
        <taxon>Pseudonocardiales</taxon>
        <taxon>Pseudonocardiaceae</taxon>
        <taxon>Saccharothrix</taxon>
    </lineage>
</organism>